<dbReference type="EMBL" id="BDSA01000002">
    <property type="protein sequence ID" value="GBE61147.1"/>
    <property type="molecule type" value="Genomic_DNA"/>
</dbReference>
<keyword evidence="1" id="KW-0808">Transferase</keyword>
<dbReference type="GO" id="GO:0032259">
    <property type="term" value="P:methylation"/>
    <property type="evidence" value="ECO:0007669"/>
    <property type="project" value="UniProtKB-KW"/>
</dbReference>
<dbReference type="RefSeq" id="XP_028867390.1">
    <property type="nucleotide sequence ID" value="XM_029011557.1"/>
</dbReference>
<comment type="caution">
    <text evidence="1">The sequence shown here is derived from an EMBL/GenBank/DDBJ whole genome shotgun (WGS) entry which is preliminary data.</text>
</comment>
<dbReference type="GO" id="GO:0008168">
    <property type="term" value="F:methyltransferase activity"/>
    <property type="evidence" value="ECO:0007669"/>
    <property type="project" value="UniProtKB-KW"/>
</dbReference>
<dbReference type="AlphaFoldDB" id="A0A2H6KDT3"/>
<keyword evidence="1" id="KW-0489">Methyltransferase</keyword>
<keyword evidence="2" id="KW-1185">Reference proteome</keyword>
<dbReference type="GeneID" id="39874917"/>
<accession>A0A2H6KDT3</accession>
<dbReference type="Proteomes" id="UP000236319">
    <property type="component" value="Unassembled WGS sequence"/>
</dbReference>
<dbReference type="VEuPathDB" id="PiroplasmaDB:BOVATA_026400"/>
<organism evidence="1 2">
    <name type="scientific">Babesia ovata</name>
    <dbReference type="NCBI Taxonomy" id="189622"/>
    <lineage>
        <taxon>Eukaryota</taxon>
        <taxon>Sar</taxon>
        <taxon>Alveolata</taxon>
        <taxon>Apicomplexa</taxon>
        <taxon>Aconoidasida</taxon>
        <taxon>Piroplasmida</taxon>
        <taxon>Babesiidae</taxon>
        <taxon>Babesia</taxon>
    </lineage>
</organism>
<reference evidence="1 2" key="1">
    <citation type="journal article" date="2017" name="BMC Genomics">
        <title>Whole-genome assembly of Babesia ovata and comparative genomics between closely related pathogens.</title>
        <authorList>
            <person name="Yamagishi J."/>
            <person name="Asada M."/>
            <person name="Hakimi H."/>
            <person name="Tanaka T.Q."/>
            <person name="Sugimoto C."/>
            <person name="Kawazu S."/>
        </authorList>
    </citation>
    <scope>NUCLEOTIDE SEQUENCE [LARGE SCALE GENOMIC DNA]</scope>
    <source>
        <strain evidence="1 2">Miyake</strain>
    </source>
</reference>
<protein>
    <submittedName>
        <fullName evidence="1">5-methyltetrahydrofolate--homocysteine methyltransferase, putative</fullName>
    </submittedName>
</protein>
<name>A0A2H6KDT3_9APIC</name>
<evidence type="ECO:0000313" key="2">
    <source>
        <dbReference type="Proteomes" id="UP000236319"/>
    </source>
</evidence>
<sequence length="448" mass="46637">MLIIHGAYIQQPAFPNKRSSLSTLARCFPTQRLLVISLLTLASAVNVQLLGTNGSLHGIPGLHLLHLLLKTLRGHALDLVELGLNVLAEGETNTRKNVADSSVSQLGSLLHGVAVKDTVQQSTTEDVIGTSSVDSEGGAGKDVLELSAVEEEGTEFLRHHDDGLVDGLLTAGGLQEVQFQTTDVVNAVEPGKLLLGTADVGRLVNDVQQSILVLHAVLAGGQQGDELLATVEGSVHHLGGQSKLARAAQHVGADDVVVEVLHVRFADIFLGDGASSTEDQVGLAVTIGSHKGVQLGGGLTGAVDGLNLNTIGSNGLFELPTQIVVTKNTNESGLATQLSVGTGSGNRGAIGVDSGQTLLLTQAGESLLTLVGVADVEVLTTANGGLVLHVHTHRGLTHEKKTRGALLNDVAVLAMFVAFAEDQSCSAAELECRRSDRFHFAQYTAKSR</sequence>
<gene>
    <name evidence="1" type="ORF">BOVATA_026400</name>
</gene>
<proteinExistence type="predicted"/>
<evidence type="ECO:0000313" key="1">
    <source>
        <dbReference type="EMBL" id="GBE61147.1"/>
    </source>
</evidence>